<dbReference type="AlphaFoldDB" id="A0A2Z5C908"/>
<reference evidence="7 11" key="4">
    <citation type="submission" date="2018-06" db="EMBL/GenBank/DDBJ databases">
        <authorList>
            <consortium name="PulseNet: The National Subtyping Network for Foodborne Disease Surveillance"/>
            <person name="Tarr C.L."/>
            <person name="Trees E."/>
            <person name="Katz L.S."/>
            <person name="Carleton-Romer H.A."/>
            <person name="Stroika S."/>
            <person name="Kucerova Z."/>
            <person name="Roache K.F."/>
            <person name="Sabol A.L."/>
            <person name="Besser J."/>
            <person name="Gerner-Smidt P."/>
        </authorList>
    </citation>
    <scope>NUCLEOTIDE SEQUENCE [LARGE SCALE GENOMIC DNA]</scope>
    <source>
        <strain evidence="2 7">PNUSAL000134</strain>
        <strain evidence="3 11">PNUSAL002298</strain>
    </source>
</reference>
<proteinExistence type="predicted"/>
<reference evidence="5" key="5">
    <citation type="submission" date="2020-01" db="EMBL/GenBank/DDBJ databases">
        <authorList>
            <consortium name="NCBI Pathogen Detection Project"/>
        </authorList>
    </citation>
    <scope>NUCLEOTIDE SEQUENCE</scope>
    <source>
        <strain evidence="5">CFIAFB20130012</strain>
    </source>
</reference>
<dbReference type="Proteomes" id="UP000840197">
    <property type="component" value="Unassembled WGS sequence"/>
</dbReference>
<protein>
    <submittedName>
        <fullName evidence="4">Diguanylate phosphodiesterase</fullName>
    </submittedName>
</protein>
<reference evidence="6 10" key="2">
    <citation type="submission" date="2018-04" db="EMBL/GenBank/DDBJ databases">
        <title>Genome Analysis of a Prevalent Clone of Listeria monocytogenes Sequence Type 87 in China.</title>
        <authorList>
            <person name="Wang Y."/>
        </authorList>
    </citation>
    <scope>NUCLEOTIDE SEQUENCE [LARGE SCALE GENOMIC DNA]</scope>
    <source>
        <strain evidence="6 10">ICDC_LM1523</strain>
    </source>
</reference>
<dbReference type="Proteomes" id="UP000427828">
    <property type="component" value="Unassembled WGS sequence"/>
</dbReference>
<dbReference type="EMBL" id="AAAREG010000001">
    <property type="protein sequence ID" value="EAE2353120.1"/>
    <property type="molecule type" value="Genomic_DNA"/>
</dbReference>
<evidence type="ECO:0000313" key="1">
    <source>
        <dbReference type="EMBL" id="EAD1183866.1"/>
    </source>
</evidence>
<gene>
    <name evidence="3" type="ORF">BB997_01855</name>
    <name evidence="4" type="ORF">BCZ19_02280</name>
    <name evidence="6" type="ORF">DCK61_03070</name>
    <name evidence="5" type="ORF">GYR60_01360</name>
    <name evidence="1" type="ORF">QD52_02080</name>
    <name evidence="2" type="ORF">Y261_02005</name>
</gene>
<dbReference type="EMBL" id="AABATR010000001">
    <property type="protein sequence ID" value="EAG1892346.1"/>
    <property type="molecule type" value="Genomic_DNA"/>
</dbReference>
<evidence type="ECO:0000313" key="7">
    <source>
        <dbReference type="Proteomes" id="UP000336166"/>
    </source>
</evidence>
<evidence type="ECO:0000313" key="9">
    <source>
        <dbReference type="Proteomes" id="UP000427828"/>
    </source>
</evidence>
<accession>A0A2Z5C908</accession>
<name>A0A2Z5C908_LISMN</name>
<evidence type="ECO:0000313" key="6">
    <source>
        <dbReference type="EMBL" id="KAA9453918.1"/>
    </source>
</evidence>
<dbReference type="Proteomes" id="UP000336166">
    <property type="component" value="Unassembled WGS sequence"/>
</dbReference>
<evidence type="ECO:0000313" key="2">
    <source>
        <dbReference type="EMBL" id="EAE2353120.1"/>
    </source>
</evidence>
<reference evidence="8 9" key="3">
    <citation type="submission" date="2018-06" db="EMBL/GenBank/DDBJ databases">
        <authorList>
            <consortium name="GenomeTrakr: Next Generation Sequencing Network for Food Pathogen Tracability"/>
        </authorList>
    </citation>
    <scope>NUCLEOTIDE SEQUENCE [LARGE SCALE GENOMIC DNA]</scope>
    <source>
        <strain evidence="1 8">FDA00008584</strain>
        <strain evidence="4 9">FLAG-51482A</strain>
    </source>
</reference>
<evidence type="ECO:0000313" key="10">
    <source>
        <dbReference type="Proteomes" id="UP000460224"/>
    </source>
</evidence>
<dbReference type="EMBL" id="QDAY01000001">
    <property type="protein sequence ID" value="KAA9453918.1"/>
    <property type="molecule type" value="Genomic_DNA"/>
</dbReference>
<evidence type="ECO:0000313" key="4">
    <source>
        <dbReference type="EMBL" id="ECX6923483.1"/>
    </source>
</evidence>
<organism evidence="4 9">
    <name type="scientific">Listeria monocytogenes</name>
    <dbReference type="NCBI Taxonomy" id="1639"/>
    <lineage>
        <taxon>Bacteria</taxon>
        <taxon>Bacillati</taxon>
        <taxon>Bacillota</taxon>
        <taxon>Bacilli</taxon>
        <taxon>Bacillales</taxon>
        <taxon>Listeriaceae</taxon>
        <taxon>Listeria</taxon>
    </lineage>
</organism>
<dbReference type="EMBL" id="AAALRN010000001">
    <property type="protein sequence ID" value="EAD1183866.1"/>
    <property type="molecule type" value="Genomic_DNA"/>
</dbReference>
<evidence type="ECO:0000313" key="5">
    <source>
        <dbReference type="EMBL" id="HAB8397152.1"/>
    </source>
</evidence>
<sequence>MLYYLECTNFHMLFWKGEIFILNQKYQLLLQNEYDTKSGDLVKKEIVAIKKTKNLLEDLTTHLLCVTNQTEYGKFINWYEMEVKKVLQVYPNQHFIVKISFQQLYFRETMLLLENLQKDSRRITIELVGNSQISPNSKEHFSAEDSDAFLKGKLKMLRKWHYFISKHIESGAIEQTLIFTPYIDELKYSLTQKSKLLNNITELKFFLSFWKNWAELRFVDFLVLVDEKNEFVSYVLLPDELNVRCKMYENFGGMVSE</sequence>
<comment type="caution">
    <text evidence="4">The sequence shown here is derived from an EMBL/GenBank/DDBJ whole genome shotgun (WGS) entry which is preliminary data.</text>
</comment>
<evidence type="ECO:0000313" key="8">
    <source>
        <dbReference type="Proteomes" id="UP000403352"/>
    </source>
</evidence>
<dbReference type="Proteomes" id="UP000478682">
    <property type="component" value="Unassembled WGS sequence"/>
</dbReference>
<evidence type="ECO:0000313" key="3">
    <source>
        <dbReference type="EMBL" id="EAG1892346.1"/>
    </source>
</evidence>
<reference evidence="5 12" key="1">
    <citation type="journal article" date="2018" name="Genome Biol.">
        <title>SKESA: strategic k-mer extension for scrupulous assemblies.</title>
        <authorList>
            <person name="Souvorov A."/>
            <person name="Agarwala R."/>
            <person name="Lipman D.J."/>
        </authorList>
    </citation>
    <scope>NUCLEOTIDE SEQUENCE [LARGE SCALE GENOMIC DNA]</scope>
    <source>
        <strain evidence="5 12">CFIAFB20130012</strain>
    </source>
</reference>
<evidence type="ECO:0000313" key="12">
    <source>
        <dbReference type="Proteomes" id="UP000840197"/>
    </source>
</evidence>
<dbReference type="Proteomes" id="UP000403352">
    <property type="component" value="Unassembled WGS sequence"/>
</dbReference>
<dbReference type="EMBL" id="DAAIHR010000001">
    <property type="protein sequence ID" value="HAB8397152.1"/>
    <property type="molecule type" value="Genomic_DNA"/>
</dbReference>
<evidence type="ECO:0000313" key="11">
    <source>
        <dbReference type="Proteomes" id="UP000478682"/>
    </source>
</evidence>
<dbReference type="EMBL" id="AALAQH010000001">
    <property type="protein sequence ID" value="ECX6923483.1"/>
    <property type="molecule type" value="Genomic_DNA"/>
</dbReference>
<dbReference type="Proteomes" id="UP000460224">
    <property type="component" value="Unassembled WGS sequence"/>
</dbReference>